<evidence type="ECO:0000313" key="1">
    <source>
        <dbReference type="EMBL" id="MBF0871511.1"/>
    </source>
</evidence>
<comment type="caution">
    <text evidence="1">The sequence shown here is derived from an EMBL/GenBank/DDBJ whole genome shotgun (WGS) entry which is preliminary data.</text>
</comment>
<organism evidence="1 2">
    <name type="scientific">Gluconobacter japonicus</name>
    <dbReference type="NCBI Taxonomy" id="376620"/>
    <lineage>
        <taxon>Bacteria</taxon>
        <taxon>Pseudomonadati</taxon>
        <taxon>Pseudomonadota</taxon>
        <taxon>Alphaproteobacteria</taxon>
        <taxon>Acetobacterales</taxon>
        <taxon>Acetobacteraceae</taxon>
        <taxon>Gluconobacter</taxon>
    </lineage>
</organism>
<protein>
    <submittedName>
        <fullName evidence="1">Sensor histidine kinase</fullName>
    </submittedName>
</protein>
<name>A0A9Q2FNK1_GLUJA</name>
<proteinExistence type="predicted"/>
<dbReference type="AlphaFoldDB" id="A0A9Q2FNK1"/>
<keyword evidence="1" id="KW-0418">Kinase</keyword>
<dbReference type="EMBL" id="JABCQN010000006">
    <property type="protein sequence ID" value="MBF0871511.1"/>
    <property type="molecule type" value="Genomic_DNA"/>
</dbReference>
<dbReference type="SUPFAM" id="SSF55874">
    <property type="entry name" value="ATPase domain of HSP90 chaperone/DNA topoisomerase II/histidine kinase"/>
    <property type="match status" value="1"/>
</dbReference>
<reference evidence="1" key="1">
    <citation type="submission" date="2020-04" db="EMBL/GenBank/DDBJ databases">
        <authorList>
            <person name="Sombolestani A."/>
        </authorList>
    </citation>
    <scope>NUCLEOTIDE SEQUENCE</scope>
    <source>
        <strain evidence="1">R71697</strain>
    </source>
</reference>
<dbReference type="Gene3D" id="3.30.565.10">
    <property type="entry name" value="Histidine kinase-like ATPase, C-terminal domain"/>
    <property type="match status" value="1"/>
</dbReference>
<sequence>MENALRLAHDHVYTARNADRLSLQPYVTQLLEGLIMSRQDMPIQLALQVEDLDVKSDIAIPLDLILNKFATNSRKYSFTDKSEADTGFISVDARRRDGWLHIRIWNNGNGLSVKDRARA</sequence>
<reference evidence="1" key="2">
    <citation type="submission" date="2020-11" db="EMBL/GenBank/DDBJ databases">
        <title>Description of novel Gluconobacter species.</title>
        <authorList>
            <person name="Cleenwerck I."/>
            <person name="Cnockaert M."/>
            <person name="Borremans W."/>
            <person name="Wieme A.D."/>
            <person name="De Vuyst L."/>
            <person name="Vandamme P."/>
        </authorList>
    </citation>
    <scope>NUCLEOTIDE SEQUENCE</scope>
    <source>
        <strain evidence="1">R71697</strain>
    </source>
</reference>
<keyword evidence="1" id="KW-0808">Transferase</keyword>
<evidence type="ECO:0000313" key="2">
    <source>
        <dbReference type="Proteomes" id="UP000661006"/>
    </source>
</evidence>
<dbReference type="RefSeq" id="WP_194258030.1">
    <property type="nucleotide sequence ID" value="NZ_JABCQN010000006.1"/>
</dbReference>
<dbReference type="InterPro" id="IPR036890">
    <property type="entry name" value="HATPase_C_sf"/>
</dbReference>
<accession>A0A9Q2FNK1</accession>
<gene>
    <name evidence="1" type="ORF">HKD32_11720</name>
</gene>
<dbReference type="GO" id="GO:0016301">
    <property type="term" value="F:kinase activity"/>
    <property type="evidence" value="ECO:0007669"/>
    <property type="project" value="UniProtKB-KW"/>
</dbReference>
<dbReference type="Proteomes" id="UP000661006">
    <property type="component" value="Unassembled WGS sequence"/>
</dbReference>
<dbReference type="GeneID" id="81475369"/>